<gene>
    <name evidence="1" type="ORF">AVEN_95886_1</name>
</gene>
<reference evidence="1 2" key="1">
    <citation type="journal article" date="2019" name="Sci. Rep.">
        <title>Orb-weaving spider Araneus ventricosus genome elucidates the spidroin gene catalogue.</title>
        <authorList>
            <person name="Kono N."/>
            <person name="Nakamura H."/>
            <person name="Ohtoshi R."/>
            <person name="Moran D.A.P."/>
            <person name="Shinohara A."/>
            <person name="Yoshida Y."/>
            <person name="Fujiwara M."/>
            <person name="Mori M."/>
            <person name="Tomita M."/>
            <person name="Arakawa K."/>
        </authorList>
    </citation>
    <scope>NUCLEOTIDE SEQUENCE [LARGE SCALE GENOMIC DNA]</scope>
</reference>
<organism evidence="1 2">
    <name type="scientific">Araneus ventricosus</name>
    <name type="common">Orbweaver spider</name>
    <name type="synonym">Epeira ventricosa</name>
    <dbReference type="NCBI Taxonomy" id="182803"/>
    <lineage>
        <taxon>Eukaryota</taxon>
        <taxon>Metazoa</taxon>
        <taxon>Ecdysozoa</taxon>
        <taxon>Arthropoda</taxon>
        <taxon>Chelicerata</taxon>
        <taxon>Arachnida</taxon>
        <taxon>Araneae</taxon>
        <taxon>Araneomorphae</taxon>
        <taxon>Entelegynae</taxon>
        <taxon>Araneoidea</taxon>
        <taxon>Araneidae</taxon>
        <taxon>Araneus</taxon>
    </lineage>
</organism>
<dbReference type="Proteomes" id="UP000499080">
    <property type="component" value="Unassembled WGS sequence"/>
</dbReference>
<evidence type="ECO:0008006" key="3">
    <source>
        <dbReference type="Google" id="ProtNLM"/>
    </source>
</evidence>
<protein>
    <recommendedName>
        <fullName evidence="3">Endonuclease/exonuclease/phosphatase domain-containing protein</fullName>
    </recommendedName>
</protein>
<evidence type="ECO:0000313" key="2">
    <source>
        <dbReference type="Proteomes" id="UP000499080"/>
    </source>
</evidence>
<name>A0A4Y2Q7W1_ARAVE</name>
<comment type="caution">
    <text evidence="1">The sequence shown here is derived from an EMBL/GenBank/DDBJ whole genome shotgun (WGS) entry which is preliminary data.</text>
</comment>
<accession>A0A4Y2Q7W1</accession>
<dbReference type="AlphaFoldDB" id="A0A4Y2Q7W1"/>
<evidence type="ECO:0000313" key="1">
    <source>
        <dbReference type="EMBL" id="GBN58386.1"/>
    </source>
</evidence>
<sequence>MVASRPIRDAGVVLVTETKLMTETLSQAIEGCPAVADKVSVRAPKGRVPHIIVYNVPVGKYATRDKEERWIRRLRKGNTLPEGDISVRFRRKAKNGTEDWILALAPEVFKGIPKQGRLNHGFSSVRAGLVHKVHRSTSAEGLQGKASYVQELCGIQFQNWCSESHQSHSSRSEMWHVPSGARPPRVDDPVWTRHEIRVQTWIDVTVASAALYFAAHTWQVTTRTLSDHNYLEYNLGELDATERVPRYNLNRFRLNKVARKIAGIESTLLDQLQRSESPEDLDRFVLALTATIQEVCATYLKFTKPRPKTVPWWDAELEMLRNKTYLCELSPSSPGHRKYSGWWSAAVDSAAHSWQVSTGTLSDHNYLEYSLGQENVAERVPRFNLNKFRLKKVAQKITAINSTLLDQLEWSVSPEDLDRFVLALTATIQEVCLTYLKRTKQRPKTVPWWDSELEMLRNKICALKRRFTRTLDPVVKAEKKLAYKICRAKFRRTLSTKRDRSWAEFCEEVSSLNAYAFPYKISANKVSRPLVIGSI</sequence>
<keyword evidence="2" id="KW-1185">Reference proteome</keyword>
<dbReference type="EMBL" id="BGPR01012923">
    <property type="protein sequence ID" value="GBN58386.1"/>
    <property type="molecule type" value="Genomic_DNA"/>
</dbReference>
<proteinExistence type="predicted"/>